<evidence type="ECO:0000256" key="2">
    <source>
        <dbReference type="ARBA" id="ARBA00022475"/>
    </source>
</evidence>
<feature type="transmembrane region" description="Helical" evidence="6">
    <location>
        <begin position="45"/>
        <end position="64"/>
    </location>
</feature>
<dbReference type="RefSeq" id="WP_070074072.1">
    <property type="nucleotide sequence ID" value="NZ_CP017448.1"/>
</dbReference>
<proteinExistence type="predicted"/>
<evidence type="ECO:0000256" key="4">
    <source>
        <dbReference type="ARBA" id="ARBA00022989"/>
    </source>
</evidence>
<sequence>MALFASFAVLGQARLLSAIHAFAWQGALVAAVTLTVAVAESAPELYFSAVLTFSLKALLIPWMLHRLVRRLGLSRHLDRPRHPMLATVLAVGMVMFAYWLVLPLVQSSLAFTRNIVAISLAVVLIGLLTLVVRRQAVAQVLGFMAIENGLFLAAVSATHGMPLVVELGVAFDVLVAAVLFGVFFFQLRESIDSLDVDRLDRLNEAREDQP</sequence>
<keyword evidence="2" id="KW-1003">Cell membrane</keyword>
<dbReference type="PANTHER" id="PTHR38601:SF1">
    <property type="entry name" value="HYDROGENASE-4 COMPONENT E"/>
    <property type="match status" value="1"/>
</dbReference>
<dbReference type="GO" id="GO:0016829">
    <property type="term" value="F:lyase activity"/>
    <property type="evidence" value="ECO:0007669"/>
    <property type="project" value="UniProtKB-KW"/>
</dbReference>
<evidence type="ECO:0000256" key="6">
    <source>
        <dbReference type="SAM" id="Phobius"/>
    </source>
</evidence>
<accession>A0A1D8KC56</accession>
<dbReference type="KEGG" id="aaeo:BJI67_09695"/>
<dbReference type="Proteomes" id="UP000095342">
    <property type="component" value="Chromosome"/>
</dbReference>
<dbReference type="EMBL" id="CP017448">
    <property type="protein sequence ID" value="AOV18548.1"/>
    <property type="molecule type" value="Genomic_DNA"/>
</dbReference>
<feature type="transmembrane region" description="Helical" evidence="6">
    <location>
        <begin position="85"/>
        <end position="105"/>
    </location>
</feature>
<gene>
    <name evidence="7" type="ORF">BJI67_09695</name>
</gene>
<evidence type="ECO:0000256" key="1">
    <source>
        <dbReference type="ARBA" id="ARBA00004651"/>
    </source>
</evidence>
<keyword evidence="3 6" id="KW-0812">Transmembrane</keyword>
<dbReference type="AlphaFoldDB" id="A0A1D8KC56"/>
<evidence type="ECO:0000313" key="8">
    <source>
        <dbReference type="Proteomes" id="UP000095342"/>
    </source>
</evidence>
<organism evidence="7 8">
    <name type="scientific">Acidihalobacter aeolianus</name>
    <dbReference type="NCBI Taxonomy" id="2792603"/>
    <lineage>
        <taxon>Bacteria</taxon>
        <taxon>Pseudomonadati</taxon>
        <taxon>Pseudomonadota</taxon>
        <taxon>Gammaproteobacteria</taxon>
        <taxon>Chromatiales</taxon>
        <taxon>Ectothiorhodospiraceae</taxon>
        <taxon>Acidihalobacter</taxon>
    </lineage>
</organism>
<dbReference type="InterPro" id="IPR038730">
    <property type="entry name" value="HyfE-like"/>
</dbReference>
<reference evidence="7 8" key="1">
    <citation type="submission" date="2016-09" db="EMBL/GenBank/DDBJ databases">
        <title>Acidihalobacter prosperus V6 (DSM14174).</title>
        <authorList>
            <person name="Khaleque H.N."/>
            <person name="Ramsay J.P."/>
            <person name="Murphy R.J.T."/>
            <person name="Kaksonen A.H."/>
            <person name="Boxall N.J."/>
            <person name="Watkin E.L.J."/>
        </authorList>
    </citation>
    <scope>NUCLEOTIDE SEQUENCE [LARGE SCALE GENOMIC DNA]</scope>
    <source>
        <strain evidence="7 8">V6</strain>
    </source>
</reference>
<evidence type="ECO:0000256" key="5">
    <source>
        <dbReference type="ARBA" id="ARBA00023136"/>
    </source>
</evidence>
<dbReference type="PANTHER" id="PTHR38601">
    <property type="entry name" value="HYDROGENASE-4 COMPONENT E"/>
    <property type="match status" value="1"/>
</dbReference>
<keyword evidence="5 6" id="KW-0472">Membrane</keyword>
<feature type="transmembrane region" description="Helical" evidence="6">
    <location>
        <begin position="111"/>
        <end position="130"/>
    </location>
</feature>
<evidence type="ECO:0000256" key="3">
    <source>
        <dbReference type="ARBA" id="ARBA00022692"/>
    </source>
</evidence>
<name>A0A1D8KC56_9GAMM</name>
<comment type="subcellular location">
    <subcellularLocation>
        <location evidence="1">Cell membrane</location>
        <topology evidence="1">Multi-pass membrane protein</topology>
    </subcellularLocation>
</comment>
<evidence type="ECO:0000313" key="7">
    <source>
        <dbReference type="EMBL" id="AOV18548.1"/>
    </source>
</evidence>
<keyword evidence="8" id="KW-1185">Reference proteome</keyword>
<protein>
    <submittedName>
        <fullName evidence="7">Formate hydrogenlyase</fullName>
    </submittedName>
</protein>
<keyword evidence="4 6" id="KW-1133">Transmembrane helix</keyword>
<dbReference type="GO" id="GO:0005886">
    <property type="term" value="C:plasma membrane"/>
    <property type="evidence" value="ECO:0007669"/>
    <property type="project" value="UniProtKB-SubCell"/>
</dbReference>
<keyword evidence="7" id="KW-0456">Lyase</keyword>
<feature type="transmembrane region" description="Helical" evidence="6">
    <location>
        <begin position="163"/>
        <end position="185"/>
    </location>
</feature>
<feature type="transmembrane region" description="Helical" evidence="6">
    <location>
        <begin position="137"/>
        <end position="157"/>
    </location>
</feature>